<evidence type="ECO:0000256" key="1">
    <source>
        <dbReference type="SAM" id="MobiDB-lite"/>
    </source>
</evidence>
<proteinExistence type="predicted"/>
<dbReference type="InterPro" id="IPR011990">
    <property type="entry name" value="TPR-like_helical_dom_sf"/>
</dbReference>
<reference evidence="2" key="1">
    <citation type="submission" date="2021-02" db="EMBL/GenBank/DDBJ databases">
        <authorList>
            <person name="Nowell W R."/>
        </authorList>
    </citation>
    <scope>NUCLEOTIDE SEQUENCE</scope>
</reference>
<dbReference type="EMBL" id="CAJNOK010025779">
    <property type="protein sequence ID" value="CAF1394285.1"/>
    <property type="molecule type" value="Genomic_DNA"/>
</dbReference>
<dbReference type="EMBL" id="CAJOBA010047493">
    <property type="protein sequence ID" value="CAF4201709.1"/>
    <property type="molecule type" value="Genomic_DNA"/>
</dbReference>
<evidence type="ECO:0000313" key="4">
    <source>
        <dbReference type="Proteomes" id="UP000677228"/>
    </source>
</evidence>
<feature type="compositionally biased region" description="Polar residues" evidence="1">
    <location>
        <begin position="7"/>
        <end position="21"/>
    </location>
</feature>
<organism evidence="2 4">
    <name type="scientific">Didymodactylos carnosus</name>
    <dbReference type="NCBI Taxonomy" id="1234261"/>
    <lineage>
        <taxon>Eukaryota</taxon>
        <taxon>Metazoa</taxon>
        <taxon>Spiralia</taxon>
        <taxon>Gnathifera</taxon>
        <taxon>Rotifera</taxon>
        <taxon>Eurotatoria</taxon>
        <taxon>Bdelloidea</taxon>
        <taxon>Philodinida</taxon>
        <taxon>Philodinidae</taxon>
        <taxon>Didymodactylos</taxon>
    </lineage>
</organism>
<dbReference type="PANTHER" id="PTHR22767:SF2">
    <property type="entry name" value="N(ALPHA)-ACETYLTRANSFERASE 15_16, ISOFORM A"/>
    <property type="match status" value="1"/>
</dbReference>
<accession>A0A8S2F634</accession>
<comment type="caution">
    <text evidence="2">The sequence shown here is derived from an EMBL/GenBank/DDBJ whole genome shotgun (WGS) entry which is preliminary data.</text>
</comment>
<evidence type="ECO:0000313" key="2">
    <source>
        <dbReference type="EMBL" id="CAF1394285.1"/>
    </source>
</evidence>
<dbReference type="Proteomes" id="UP000682733">
    <property type="component" value="Unassembled WGS sequence"/>
</dbReference>
<dbReference type="Proteomes" id="UP000677228">
    <property type="component" value="Unassembled WGS sequence"/>
</dbReference>
<dbReference type="AlphaFoldDB" id="A0A8S2F634"/>
<feature type="non-terminal residue" evidence="2">
    <location>
        <position position="134"/>
    </location>
</feature>
<protein>
    <submittedName>
        <fullName evidence="2">Uncharacterized protein</fullName>
    </submittedName>
</protein>
<dbReference type="GO" id="GO:0005737">
    <property type="term" value="C:cytoplasm"/>
    <property type="evidence" value="ECO:0007669"/>
    <property type="project" value="TreeGrafter"/>
</dbReference>
<dbReference type="SUPFAM" id="SSF48452">
    <property type="entry name" value="TPR-like"/>
    <property type="match status" value="1"/>
</dbReference>
<dbReference type="Gene3D" id="1.25.40.1040">
    <property type="match status" value="1"/>
</dbReference>
<feature type="region of interest" description="Disordered" evidence="1">
    <location>
        <begin position="1"/>
        <end position="21"/>
    </location>
</feature>
<name>A0A8S2F634_9BILA</name>
<sequence>MVPTPPSSTAAGAVNQSQQLASREQTQFKKVVRFYEQKQYKKGLTAAKEILKKAPNHGETLAMKGLILNSTGKKEEALENIRNGIKNNMQSHVCWHVYGLYQRSERKYDEAIKAYKRALQCEKVKLRNAIVFSI</sequence>
<dbReference type="PANTHER" id="PTHR22767">
    <property type="entry name" value="N-TERMINAL ACETYLTRANSFERASE-RELATED"/>
    <property type="match status" value="1"/>
</dbReference>
<evidence type="ECO:0000313" key="3">
    <source>
        <dbReference type="EMBL" id="CAF4201709.1"/>
    </source>
</evidence>
<gene>
    <name evidence="2" type="ORF">OVA965_LOCUS32725</name>
    <name evidence="3" type="ORF">TMI583_LOCUS33590</name>
</gene>